<dbReference type="InterPro" id="IPR044913">
    <property type="entry name" value="P_trefoil_dom_sf"/>
</dbReference>
<dbReference type="KEGG" id="acan:ACA1_382370"/>
<dbReference type="PANTHER" id="PTHR22762">
    <property type="entry name" value="ALPHA-GLUCOSIDASE"/>
    <property type="match status" value="1"/>
</dbReference>
<dbReference type="GO" id="GO:0016020">
    <property type="term" value="C:membrane"/>
    <property type="evidence" value="ECO:0007669"/>
    <property type="project" value="UniProtKB-SubCell"/>
</dbReference>
<dbReference type="InterPro" id="IPR000322">
    <property type="entry name" value="Glyco_hydro_31_TIM"/>
</dbReference>
<comment type="caution">
    <text evidence="12">Lacks conserved residue(s) required for the propagation of feature annotation.</text>
</comment>
<gene>
    <name evidence="16" type="ORF">ACA1_382370</name>
</gene>
<dbReference type="SUPFAM" id="SSF74650">
    <property type="entry name" value="Galactose mutarotase-like"/>
    <property type="match status" value="1"/>
</dbReference>
<protein>
    <recommendedName>
        <fullName evidence="4">alpha-glucosidase</fullName>
        <ecNumber evidence="4">3.2.1.20</ecNumber>
    </recommendedName>
    <alternativeName>
        <fullName evidence="11">Maltase</fullName>
    </alternativeName>
</protein>
<dbReference type="PROSITE" id="PS00707">
    <property type="entry name" value="GLYCOSYL_HYDROL_F31_2"/>
    <property type="match status" value="1"/>
</dbReference>
<dbReference type="OMA" id="YKGAVWP"/>
<dbReference type="InterPro" id="IPR030458">
    <property type="entry name" value="Glyco_hydro_31_AS"/>
</dbReference>
<dbReference type="CDD" id="cd00111">
    <property type="entry name" value="Trefoil"/>
    <property type="match status" value="1"/>
</dbReference>
<evidence type="ECO:0000256" key="12">
    <source>
        <dbReference type="PROSITE-ProRule" id="PRU00779"/>
    </source>
</evidence>
<feature type="domain" description="P-type" evidence="15">
    <location>
        <begin position="31"/>
        <end position="84"/>
    </location>
</feature>
<dbReference type="Pfam" id="PF01055">
    <property type="entry name" value="Glyco_hydro_31_2nd"/>
    <property type="match status" value="1"/>
</dbReference>
<feature type="signal peptide" evidence="14">
    <location>
        <begin position="1"/>
        <end position="23"/>
    </location>
</feature>
<dbReference type="Pfam" id="PF00088">
    <property type="entry name" value="Trefoil"/>
    <property type="match status" value="1"/>
</dbReference>
<evidence type="ECO:0000256" key="3">
    <source>
        <dbReference type="ARBA" id="ARBA00007806"/>
    </source>
</evidence>
<dbReference type="InterPro" id="IPR013780">
    <property type="entry name" value="Glyco_hydro_b"/>
</dbReference>
<keyword evidence="7" id="KW-0472">Membrane</keyword>
<keyword evidence="8 12" id="KW-1015">Disulfide bond</keyword>
<keyword evidence="5 14" id="KW-0732">Signal</keyword>
<dbReference type="SUPFAM" id="SSF57492">
    <property type="entry name" value="Trefoil"/>
    <property type="match status" value="1"/>
</dbReference>
<evidence type="ECO:0000256" key="4">
    <source>
        <dbReference type="ARBA" id="ARBA00012741"/>
    </source>
</evidence>
<evidence type="ECO:0000313" key="17">
    <source>
        <dbReference type="Proteomes" id="UP000011083"/>
    </source>
</evidence>
<keyword evidence="6 13" id="KW-0378">Hydrolase</keyword>
<dbReference type="GO" id="GO:0090599">
    <property type="term" value="F:alpha-glucosidase activity"/>
    <property type="evidence" value="ECO:0007669"/>
    <property type="project" value="UniProtKB-ARBA"/>
</dbReference>
<dbReference type="Pfam" id="PF13802">
    <property type="entry name" value="Gal_mutarotas_2"/>
    <property type="match status" value="1"/>
</dbReference>
<feature type="chain" id="PRO_5003990147" description="alpha-glucosidase" evidence="14">
    <location>
        <begin position="24"/>
        <end position="909"/>
    </location>
</feature>
<comment type="subcellular location">
    <subcellularLocation>
        <location evidence="2">Membrane</location>
    </subcellularLocation>
</comment>
<accession>L8GVY3</accession>
<dbReference type="Gene3D" id="4.10.110.10">
    <property type="entry name" value="Spasmolytic Protein, domain 1"/>
    <property type="match status" value="1"/>
</dbReference>
<proteinExistence type="inferred from homology"/>
<keyword evidence="9" id="KW-0325">Glycoprotein</keyword>
<evidence type="ECO:0000256" key="6">
    <source>
        <dbReference type="ARBA" id="ARBA00022801"/>
    </source>
</evidence>
<dbReference type="GeneID" id="14917483"/>
<dbReference type="InterPro" id="IPR017853">
    <property type="entry name" value="GH"/>
</dbReference>
<evidence type="ECO:0000256" key="9">
    <source>
        <dbReference type="ARBA" id="ARBA00023180"/>
    </source>
</evidence>
<dbReference type="VEuPathDB" id="AmoebaDB:ACA1_382370"/>
<dbReference type="GO" id="GO:0030246">
    <property type="term" value="F:carbohydrate binding"/>
    <property type="evidence" value="ECO:0007669"/>
    <property type="project" value="InterPro"/>
</dbReference>
<evidence type="ECO:0000256" key="11">
    <source>
        <dbReference type="ARBA" id="ARBA00041343"/>
    </source>
</evidence>
<evidence type="ECO:0000256" key="2">
    <source>
        <dbReference type="ARBA" id="ARBA00004370"/>
    </source>
</evidence>
<dbReference type="SUPFAM" id="SSF51011">
    <property type="entry name" value="Glycosyl hydrolase domain"/>
    <property type="match status" value="1"/>
</dbReference>
<evidence type="ECO:0000256" key="14">
    <source>
        <dbReference type="SAM" id="SignalP"/>
    </source>
</evidence>
<reference evidence="16 17" key="1">
    <citation type="journal article" date="2013" name="Genome Biol.">
        <title>Genome of Acanthamoeba castellanii highlights extensive lateral gene transfer and early evolution of tyrosine kinase signaling.</title>
        <authorList>
            <person name="Clarke M."/>
            <person name="Lohan A.J."/>
            <person name="Liu B."/>
            <person name="Lagkouvardos I."/>
            <person name="Roy S."/>
            <person name="Zafar N."/>
            <person name="Bertelli C."/>
            <person name="Schilde C."/>
            <person name="Kianianmomeni A."/>
            <person name="Burglin T.R."/>
            <person name="Frech C."/>
            <person name="Turcotte B."/>
            <person name="Kopec K.O."/>
            <person name="Synnott J.M."/>
            <person name="Choo C."/>
            <person name="Paponov I."/>
            <person name="Finkler A."/>
            <person name="Soon Heng Tan C."/>
            <person name="Hutchins A.P."/>
            <person name="Weinmeier T."/>
            <person name="Rattei T."/>
            <person name="Chu J.S."/>
            <person name="Gimenez G."/>
            <person name="Irimia M."/>
            <person name="Rigden D.J."/>
            <person name="Fitzpatrick D.A."/>
            <person name="Lorenzo-Morales J."/>
            <person name="Bateman A."/>
            <person name="Chiu C.H."/>
            <person name="Tang P."/>
            <person name="Hegemann P."/>
            <person name="Fromm H."/>
            <person name="Raoult D."/>
            <person name="Greub G."/>
            <person name="Miranda-Saavedra D."/>
            <person name="Chen N."/>
            <person name="Nash P."/>
            <person name="Ginger M.L."/>
            <person name="Horn M."/>
            <person name="Schaap P."/>
            <person name="Caler L."/>
            <person name="Loftus B."/>
        </authorList>
    </citation>
    <scope>NUCLEOTIDE SEQUENCE [LARGE SCALE GENOMIC DNA]</scope>
    <source>
        <strain evidence="16 17">Neff</strain>
    </source>
</reference>
<dbReference type="CDD" id="cd14752">
    <property type="entry name" value="GH31_N"/>
    <property type="match status" value="1"/>
</dbReference>
<dbReference type="EC" id="3.2.1.20" evidence="4"/>
<dbReference type="InterPro" id="IPR025887">
    <property type="entry name" value="Glyco_hydro_31_N_dom"/>
</dbReference>
<dbReference type="SUPFAM" id="SSF51445">
    <property type="entry name" value="(Trans)glycosidases"/>
    <property type="match status" value="1"/>
</dbReference>
<evidence type="ECO:0000256" key="13">
    <source>
        <dbReference type="RuleBase" id="RU361185"/>
    </source>
</evidence>
<dbReference type="AlphaFoldDB" id="L8GVY3"/>
<evidence type="ECO:0000256" key="1">
    <source>
        <dbReference type="ARBA" id="ARBA00001657"/>
    </source>
</evidence>
<dbReference type="OrthoDB" id="5839090at2759"/>
<sequence length="909" mass="101404">MKVSARTLVRFAGLLFIAAFAAASMVNVEDAQCLAGGVRKACALALISQSACEANGCCWAPTAYDPTGTACPNGSGVPACFLPNPPVKGYRVIKRIDKDSGLEAYLQLVDGGYFYGKDLPLLHLNVDFPTETQLRVTITDATEKRWEVPDIIETTPSSPVVSSSADYDFVLTHYPFAFAVVRKSTGETLFNTSSPKWHLTQQQNNTEEGSGNEEFNGLVFEDQYLEISTQLPQDSFVYGLGERAHPLRLNTSSAYYTFFAADNGGVPFLMNLYGSHPFYLEMRQKSKLTNLSQAHGVFLLNSNGMDVYLGPSSLTYRAIGGVLDFFFMLGPSPADVIDQYTELIGRPHMCRYGYHNLSVVETVVAEYAKHKIPLDTMWNDIDYMNKYLDFTFDPVRYPVKDMQNFVNRLHDNGQQYIVIVDAGIANVTSYPAYDQGLELDIFITRNATGTPLIGKVWPGFTAWTDYYHPNADRYWETQLKGFLNTVPVDGIWVDMNEPSNFCDGECATPPMEPLGSLNTPPYAINNKGCTAPLNKNTISMDANQHLSTHYNMHNLYGWSESRSTYRALRKLRQDKRPVIISRSTYPGHGRHAGHWLGDNASTWTDLYMSIPGILNFQMFGIPLVGADICGFEQNTTPELCARWMELGAFYPFSRNHNALGSISQEPYTWPEVAEISRNILAVRYSLLPYYYTLFYEFREDVTTWDIDRQFLIGSGLLISPVLEANTSTVRAYFPAGKWYDFFTLAAIEGANTPTWLDLHTPLDKINVHIRGGLVLPLQAPALTTAETRKNNFHLVAALSAEGAAVGSLYQDSGDGYAFEERQQFTKTLYHVFNGPSGGYFQANILENNYAGAAELMVETISVAGLSRRPTSVVLEGHTLPLGFDPYSGLLTVHGLQLSMAQSWRLTWTY</sequence>
<dbReference type="SMART" id="SM00018">
    <property type="entry name" value="PD"/>
    <property type="match status" value="1"/>
</dbReference>
<dbReference type="InterPro" id="IPR000519">
    <property type="entry name" value="P_trefoil_dom"/>
</dbReference>
<comment type="catalytic activity">
    <reaction evidence="1">
        <text>Hydrolysis of terminal, non-reducing (1-&gt;4)-linked alpha-D-glucose residues with release of alpha-D-glucose.</text>
        <dbReference type="EC" id="3.2.1.20"/>
    </reaction>
</comment>
<dbReference type="STRING" id="1257118.L8GVY3"/>
<dbReference type="PROSITE" id="PS51448">
    <property type="entry name" value="P_TREFOIL_2"/>
    <property type="match status" value="1"/>
</dbReference>
<dbReference type="PANTHER" id="PTHR22762:SF133">
    <property type="entry name" value="P-TYPE DOMAIN-CONTAINING PROTEIN"/>
    <property type="match status" value="1"/>
</dbReference>
<dbReference type="CDD" id="cd06602">
    <property type="entry name" value="GH31_MGAM_SI_GAA"/>
    <property type="match status" value="1"/>
</dbReference>
<name>L8GVY3_ACACF</name>
<keyword evidence="17" id="KW-1185">Reference proteome</keyword>
<dbReference type="Proteomes" id="UP000011083">
    <property type="component" value="Unassembled WGS sequence"/>
</dbReference>
<feature type="disulfide bond" evidence="12">
    <location>
        <begin position="42"/>
        <end position="57"/>
    </location>
</feature>
<dbReference type="Gene3D" id="3.20.20.80">
    <property type="entry name" value="Glycosidases"/>
    <property type="match status" value="1"/>
</dbReference>
<dbReference type="PROSITE" id="PS00129">
    <property type="entry name" value="GLYCOSYL_HYDROL_F31_1"/>
    <property type="match status" value="1"/>
</dbReference>
<dbReference type="InterPro" id="IPR030459">
    <property type="entry name" value="Glyco_hydro_31_CS"/>
</dbReference>
<dbReference type="GO" id="GO:0005975">
    <property type="term" value="P:carbohydrate metabolic process"/>
    <property type="evidence" value="ECO:0007669"/>
    <property type="project" value="InterPro"/>
</dbReference>
<evidence type="ECO:0000256" key="10">
    <source>
        <dbReference type="ARBA" id="ARBA00023295"/>
    </source>
</evidence>
<keyword evidence="10 13" id="KW-0326">Glycosidase</keyword>
<dbReference type="RefSeq" id="XP_004338781.1">
    <property type="nucleotide sequence ID" value="XM_004338733.1"/>
</dbReference>
<evidence type="ECO:0000256" key="7">
    <source>
        <dbReference type="ARBA" id="ARBA00023136"/>
    </source>
</evidence>
<dbReference type="InterPro" id="IPR011013">
    <property type="entry name" value="Gal_mutarotase_sf_dom"/>
</dbReference>
<dbReference type="SMR" id="L8GVY3"/>
<dbReference type="Gene3D" id="2.60.40.1760">
    <property type="entry name" value="glycosyl hydrolase (family 31)"/>
    <property type="match status" value="1"/>
</dbReference>
<comment type="similarity">
    <text evidence="3 13">Belongs to the glycosyl hydrolase 31 family.</text>
</comment>
<evidence type="ECO:0000313" key="16">
    <source>
        <dbReference type="EMBL" id="ELR16768.1"/>
    </source>
</evidence>
<dbReference type="EMBL" id="KB007982">
    <property type="protein sequence ID" value="ELR16768.1"/>
    <property type="molecule type" value="Genomic_DNA"/>
</dbReference>
<dbReference type="Gene3D" id="2.60.40.1180">
    <property type="entry name" value="Golgi alpha-mannosidase II"/>
    <property type="match status" value="2"/>
</dbReference>
<organism evidence="16 17">
    <name type="scientific">Acanthamoeba castellanii (strain ATCC 30010 / Neff)</name>
    <dbReference type="NCBI Taxonomy" id="1257118"/>
    <lineage>
        <taxon>Eukaryota</taxon>
        <taxon>Amoebozoa</taxon>
        <taxon>Discosea</taxon>
        <taxon>Longamoebia</taxon>
        <taxon>Centramoebida</taxon>
        <taxon>Acanthamoebidae</taxon>
        <taxon>Acanthamoeba</taxon>
    </lineage>
</organism>
<evidence type="ECO:0000259" key="15">
    <source>
        <dbReference type="PROSITE" id="PS51448"/>
    </source>
</evidence>
<evidence type="ECO:0000256" key="5">
    <source>
        <dbReference type="ARBA" id="ARBA00022729"/>
    </source>
</evidence>
<evidence type="ECO:0000256" key="8">
    <source>
        <dbReference type="ARBA" id="ARBA00023157"/>
    </source>
</evidence>